<proteinExistence type="predicted"/>
<dbReference type="AlphaFoldDB" id="A0A9P8HM74"/>
<organism evidence="1 2">
    <name type="scientific">Trichoderma semiorbis</name>
    <dbReference type="NCBI Taxonomy" id="1491008"/>
    <lineage>
        <taxon>Eukaryota</taxon>
        <taxon>Fungi</taxon>
        <taxon>Dikarya</taxon>
        <taxon>Ascomycota</taxon>
        <taxon>Pezizomycotina</taxon>
        <taxon>Sordariomycetes</taxon>
        <taxon>Hypocreomycetidae</taxon>
        <taxon>Hypocreales</taxon>
        <taxon>Hypocreaceae</taxon>
        <taxon>Trichoderma</taxon>
    </lineage>
</organism>
<comment type="caution">
    <text evidence="1">The sequence shown here is derived from an EMBL/GenBank/DDBJ whole genome shotgun (WGS) entry which is preliminary data.</text>
</comment>
<keyword evidence="2" id="KW-1185">Reference proteome</keyword>
<protein>
    <submittedName>
        <fullName evidence="1">Uncharacterized protein</fullName>
    </submittedName>
</protein>
<dbReference type="Gene3D" id="1.25.40.10">
    <property type="entry name" value="Tetratricopeptide repeat domain"/>
    <property type="match status" value="1"/>
</dbReference>
<evidence type="ECO:0000313" key="2">
    <source>
        <dbReference type="Proteomes" id="UP000826573"/>
    </source>
</evidence>
<name>A0A9P8HM74_9HYPO</name>
<accession>A0A9P8HM74</accession>
<reference evidence="1 2" key="1">
    <citation type="submission" date="2021-08" db="EMBL/GenBank/DDBJ databases">
        <title>The highly contiguous genome resource for Trichoderma semiorbis FJ059, a fungal antagonistic to plant pathogens.</title>
        <authorList>
            <person name="Liu T."/>
        </authorList>
    </citation>
    <scope>NUCLEOTIDE SEQUENCE [LARGE SCALE GENOMIC DNA]</scope>
    <source>
        <strain evidence="1 2">FJ059</strain>
    </source>
</reference>
<gene>
    <name evidence="1" type="ORF">TsFJ059_002436</name>
</gene>
<dbReference type="Proteomes" id="UP000826573">
    <property type="component" value="Unassembled WGS sequence"/>
</dbReference>
<dbReference type="SUPFAM" id="SSF48452">
    <property type="entry name" value="TPR-like"/>
    <property type="match status" value="1"/>
</dbReference>
<dbReference type="EMBL" id="JAIMJC010000003">
    <property type="protein sequence ID" value="KAH0527434.1"/>
    <property type="molecule type" value="Genomic_DNA"/>
</dbReference>
<evidence type="ECO:0000313" key="1">
    <source>
        <dbReference type="EMBL" id="KAH0527434.1"/>
    </source>
</evidence>
<dbReference type="InterPro" id="IPR011990">
    <property type="entry name" value="TPR-like_helical_dom_sf"/>
</dbReference>
<sequence length="420" mass="49016">MAQELFENRQGDDLPDDLEFFLDELEFSEAVKPLLALALMKRDKDARIFSCHRMVQMQFRSFLSVEERQEAFDNAVVLVYNVFPKQSDATNKNQLYHQWAQCNRCLQHVLCLEDNFKEERRHSEKFKASWLFCVLLEDCQRYLYEINAFKEFEDVCELTFLALETLDDHEQAIDIKASTLSHQANMYESIGRVEDAIELNTKGYNMRLKEEPCKGGLLGSFEQNLGYNFNTANQHETALMWFEKYEEAQSLLNISIKELKQEKPLNWAMLAFAYFVQGILERRRNRPEAAEANFMEAQNMWFKGDQTRFHPFNAGCIYKTGVVCLDQGKVEAAIKHLRDALEITKFHSDAMPVEHARGLFKLSEALVQNSSTNENEDDGGEEEAQSLRDEAEIYLLRRDKSATQFGNEDAYDTWVPIFWR</sequence>